<evidence type="ECO:0000313" key="2">
    <source>
        <dbReference type="EMBL" id="KIJ91884.1"/>
    </source>
</evidence>
<gene>
    <name evidence="2" type="ORF">K443DRAFT_685681</name>
</gene>
<feature type="compositionally biased region" description="Basic and acidic residues" evidence="1">
    <location>
        <begin position="1"/>
        <end position="15"/>
    </location>
</feature>
<organism evidence="2 3">
    <name type="scientific">Laccaria amethystina LaAM-08-1</name>
    <dbReference type="NCBI Taxonomy" id="1095629"/>
    <lineage>
        <taxon>Eukaryota</taxon>
        <taxon>Fungi</taxon>
        <taxon>Dikarya</taxon>
        <taxon>Basidiomycota</taxon>
        <taxon>Agaricomycotina</taxon>
        <taxon>Agaricomycetes</taxon>
        <taxon>Agaricomycetidae</taxon>
        <taxon>Agaricales</taxon>
        <taxon>Agaricineae</taxon>
        <taxon>Hydnangiaceae</taxon>
        <taxon>Laccaria</taxon>
    </lineage>
</organism>
<dbReference type="Proteomes" id="UP000054477">
    <property type="component" value="Unassembled WGS sequence"/>
</dbReference>
<dbReference type="EMBL" id="KN838957">
    <property type="protein sequence ID" value="KIJ91884.1"/>
    <property type="molecule type" value="Genomic_DNA"/>
</dbReference>
<dbReference type="HOGENOM" id="CLU_3050688_0_0_1"/>
<name>A0A0C9WHW1_9AGAR</name>
<accession>A0A0C9WHW1</accession>
<reference evidence="3" key="2">
    <citation type="submission" date="2015-01" db="EMBL/GenBank/DDBJ databases">
        <title>Evolutionary Origins and Diversification of the Mycorrhizal Mutualists.</title>
        <authorList>
            <consortium name="DOE Joint Genome Institute"/>
            <consortium name="Mycorrhizal Genomics Consortium"/>
            <person name="Kohler A."/>
            <person name="Kuo A."/>
            <person name="Nagy L.G."/>
            <person name="Floudas D."/>
            <person name="Copeland A."/>
            <person name="Barry K.W."/>
            <person name="Cichocki N."/>
            <person name="Veneault-Fourrey C."/>
            <person name="LaButti K."/>
            <person name="Lindquist E.A."/>
            <person name="Lipzen A."/>
            <person name="Lundell T."/>
            <person name="Morin E."/>
            <person name="Murat C."/>
            <person name="Riley R."/>
            <person name="Ohm R."/>
            <person name="Sun H."/>
            <person name="Tunlid A."/>
            <person name="Henrissat B."/>
            <person name="Grigoriev I.V."/>
            <person name="Hibbett D.S."/>
            <person name="Martin F."/>
        </authorList>
    </citation>
    <scope>NUCLEOTIDE SEQUENCE [LARGE SCALE GENOMIC DNA]</scope>
    <source>
        <strain evidence="3">LaAM-08-1</strain>
    </source>
</reference>
<feature type="region of interest" description="Disordered" evidence="1">
    <location>
        <begin position="1"/>
        <end position="54"/>
    </location>
</feature>
<reference evidence="2 3" key="1">
    <citation type="submission" date="2014-04" db="EMBL/GenBank/DDBJ databases">
        <authorList>
            <consortium name="DOE Joint Genome Institute"/>
            <person name="Kuo A."/>
            <person name="Kohler A."/>
            <person name="Nagy L.G."/>
            <person name="Floudas D."/>
            <person name="Copeland A."/>
            <person name="Barry K.W."/>
            <person name="Cichocki N."/>
            <person name="Veneault-Fourrey C."/>
            <person name="LaButti K."/>
            <person name="Lindquist E.A."/>
            <person name="Lipzen A."/>
            <person name="Lundell T."/>
            <person name="Morin E."/>
            <person name="Murat C."/>
            <person name="Sun H."/>
            <person name="Tunlid A."/>
            <person name="Henrissat B."/>
            <person name="Grigoriev I.V."/>
            <person name="Hibbett D.S."/>
            <person name="Martin F."/>
            <person name="Nordberg H.P."/>
            <person name="Cantor M.N."/>
            <person name="Hua S.X."/>
        </authorList>
    </citation>
    <scope>NUCLEOTIDE SEQUENCE [LARGE SCALE GENOMIC DNA]</scope>
    <source>
        <strain evidence="2 3">LaAM-08-1</strain>
    </source>
</reference>
<dbReference type="AlphaFoldDB" id="A0A0C9WHW1"/>
<sequence length="54" mass="5946">MIVKKQEEADAKIDNAEDSATNEPPPTYHSSPEATSSSSRPIVRPLNYTSISKR</sequence>
<feature type="compositionally biased region" description="Low complexity" evidence="1">
    <location>
        <begin position="30"/>
        <end position="39"/>
    </location>
</feature>
<keyword evidence="3" id="KW-1185">Reference proteome</keyword>
<protein>
    <submittedName>
        <fullName evidence="2">Uncharacterized protein</fullName>
    </submittedName>
</protein>
<proteinExistence type="predicted"/>
<evidence type="ECO:0000256" key="1">
    <source>
        <dbReference type="SAM" id="MobiDB-lite"/>
    </source>
</evidence>
<evidence type="ECO:0000313" key="3">
    <source>
        <dbReference type="Proteomes" id="UP000054477"/>
    </source>
</evidence>